<name>A0A1Q2SPD8_9GAMM</name>
<dbReference type="KEGG" id="ntt:TAO_1603"/>
<sequence length="116" mass="12984">MEHEEQEDQEALKLDRLLKQRAEPPESPKLVARIIGATMQSVPKKQVYPNLGGIMGLLAEVIPQPIHILFTVLLLGFLCGYVIPLQISDSIPSPLQLTKTLAQDFFMTDETETLFP</sequence>
<keyword evidence="2" id="KW-0812">Transmembrane</keyword>
<keyword evidence="2" id="KW-0472">Membrane</keyword>
<dbReference type="EMBL" id="AP014836">
    <property type="protein sequence ID" value="BAW80973.1"/>
    <property type="molecule type" value="Genomic_DNA"/>
</dbReference>
<keyword evidence="4" id="KW-1185">Reference proteome</keyword>
<dbReference type="AlphaFoldDB" id="A0A1Q2SPD8"/>
<organism evidence="3 4">
    <name type="scientific">Candidatus Nitrosoglobus terrae</name>
    <dbReference type="NCBI Taxonomy" id="1630141"/>
    <lineage>
        <taxon>Bacteria</taxon>
        <taxon>Pseudomonadati</taxon>
        <taxon>Pseudomonadota</taxon>
        <taxon>Gammaproteobacteria</taxon>
        <taxon>Chromatiales</taxon>
        <taxon>Chromatiaceae</taxon>
        <taxon>Candidatus Nitrosoglobus</taxon>
    </lineage>
</organism>
<evidence type="ECO:0000256" key="2">
    <source>
        <dbReference type="SAM" id="Phobius"/>
    </source>
</evidence>
<keyword evidence="2" id="KW-1133">Transmembrane helix</keyword>
<evidence type="ECO:0000313" key="4">
    <source>
        <dbReference type="Proteomes" id="UP000243679"/>
    </source>
</evidence>
<gene>
    <name evidence="3" type="ORF">TAO_1603</name>
</gene>
<evidence type="ECO:0000256" key="1">
    <source>
        <dbReference type="SAM" id="MobiDB-lite"/>
    </source>
</evidence>
<feature type="region of interest" description="Disordered" evidence="1">
    <location>
        <begin position="1"/>
        <end position="21"/>
    </location>
</feature>
<proteinExistence type="predicted"/>
<accession>A0A1Q2SPD8</accession>
<feature type="transmembrane region" description="Helical" evidence="2">
    <location>
        <begin position="65"/>
        <end position="83"/>
    </location>
</feature>
<dbReference type="Proteomes" id="UP000243679">
    <property type="component" value="Chromosome"/>
</dbReference>
<protein>
    <submittedName>
        <fullName evidence="3">Uncharacterized protein</fullName>
    </submittedName>
</protein>
<evidence type="ECO:0000313" key="3">
    <source>
        <dbReference type="EMBL" id="BAW80973.1"/>
    </source>
</evidence>
<feature type="compositionally biased region" description="Basic and acidic residues" evidence="1">
    <location>
        <begin position="10"/>
        <end position="21"/>
    </location>
</feature>
<dbReference type="RefSeq" id="WP_096527460.1">
    <property type="nucleotide sequence ID" value="NZ_AP014836.1"/>
</dbReference>
<reference evidence="3 4" key="1">
    <citation type="journal article" date="2017" name="ISME J.">
        <title>An acid-tolerant ammonia-oxidizing ?-proteobacterium from soil.</title>
        <authorList>
            <person name="Hayatsu M."/>
            <person name="Tago K."/>
            <person name="Uchiyama I."/>
            <person name="Toyoda A."/>
            <person name="Wang Y."/>
            <person name="Shimomura Y."/>
            <person name="Okubo T."/>
            <person name="Kurisu F."/>
            <person name="Hirono Y."/>
            <person name="Nonaka K."/>
            <person name="Akiyama H."/>
            <person name="Itoh T."/>
            <person name="Takami H."/>
        </authorList>
    </citation>
    <scope>NUCLEOTIDE SEQUENCE [LARGE SCALE GENOMIC DNA]</scope>
    <source>
        <strain evidence="3 4">TAO100</strain>
    </source>
</reference>